<keyword evidence="2" id="KW-1185">Reference proteome</keyword>
<accession>A0ABQ9HR37</accession>
<name>A0ABQ9HR37_9NEOP</name>
<gene>
    <name evidence="1" type="ORF">PR048_012747</name>
</gene>
<comment type="caution">
    <text evidence="1">The sequence shown here is derived from an EMBL/GenBank/DDBJ whole genome shotgun (WGS) entry which is preliminary data.</text>
</comment>
<proteinExistence type="predicted"/>
<protein>
    <submittedName>
        <fullName evidence="1">Uncharacterized protein</fullName>
    </submittedName>
</protein>
<organism evidence="1 2">
    <name type="scientific">Dryococelus australis</name>
    <dbReference type="NCBI Taxonomy" id="614101"/>
    <lineage>
        <taxon>Eukaryota</taxon>
        <taxon>Metazoa</taxon>
        <taxon>Ecdysozoa</taxon>
        <taxon>Arthropoda</taxon>
        <taxon>Hexapoda</taxon>
        <taxon>Insecta</taxon>
        <taxon>Pterygota</taxon>
        <taxon>Neoptera</taxon>
        <taxon>Polyneoptera</taxon>
        <taxon>Phasmatodea</taxon>
        <taxon>Verophasmatodea</taxon>
        <taxon>Anareolatae</taxon>
        <taxon>Phasmatidae</taxon>
        <taxon>Eurycanthinae</taxon>
        <taxon>Dryococelus</taxon>
    </lineage>
</organism>
<sequence>MLLPPSGPVECAPILSRIGEDALRTYNTFIFSSNEGHNSNKYANRGRSFKELLLSQEKHYLRDFLAYLKMLVRYCACGKQEESIMHDYIIQGCEDSVLQEVLLKLENTSLGNIVQHCSAVELTTMQAKQITVLLSFTTE</sequence>
<evidence type="ECO:0000313" key="2">
    <source>
        <dbReference type="Proteomes" id="UP001159363"/>
    </source>
</evidence>
<evidence type="ECO:0000313" key="1">
    <source>
        <dbReference type="EMBL" id="KAJ8886536.1"/>
    </source>
</evidence>
<dbReference type="EMBL" id="JARBHB010000004">
    <property type="protein sequence ID" value="KAJ8886536.1"/>
    <property type="molecule type" value="Genomic_DNA"/>
</dbReference>
<reference evidence="1 2" key="1">
    <citation type="submission" date="2023-02" db="EMBL/GenBank/DDBJ databases">
        <title>LHISI_Scaffold_Assembly.</title>
        <authorList>
            <person name="Stuart O.P."/>
            <person name="Cleave R."/>
            <person name="Magrath M.J.L."/>
            <person name="Mikheyev A.S."/>
        </authorList>
    </citation>
    <scope>NUCLEOTIDE SEQUENCE [LARGE SCALE GENOMIC DNA]</scope>
    <source>
        <strain evidence="1">Daus_M_001</strain>
        <tissue evidence="1">Leg muscle</tissue>
    </source>
</reference>
<dbReference type="Proteomes" id="UP001159363">
    <property type="component" value="Chromosome X"/>
</dbReference>